<proteinExistence type="predicted"/>
<organism evidence="2 3">
    <name type="scientific">Lactarius akahatsu</name>
    <dbReference type="NCBI Taxonomy" id="416441"/>
    <lineage>
        <taxon>Eukaryota</taxon>
        <taxon>Fungi</taxon>
        <taxon>Dikarya</taxon>
        <taxon>Basidiomycota</taxon>
        <taxon>Agaricomycotina</taxon>
        <taxon>Agaricomycetes</taxon>
        <taxon>Russulales</taxon>
        <taxon>Russulaceae</taxon>
        <taxon>Lactarius</taxon>
    </lineage>
</organism>
<keyword evidence="3" id="KW-1185">Reference proteome</keyword>
<dbReference type="AlphaFoldDB" id="A0AAD4QEI2"/>
<protein>
    <submittedName>
        <fullName evidence="2">Uncharacterized protein</fullName>
    </submittedName>
</protein>
<comment type="caution">
    <text evidence="2">The sequence shown here is derived from an EMBL/GenBank/DDBJ whole genome shotgun (WGS) entry which is preliminary data.</text>
</comment>
<dbReference type="Proteomes" id="UP001201163">
    <property type="component" value="Unassembled WGS sequence"/>
</dbReference>
<accession>A0AAD4QEI2</accession>
<sequence>MAPSSNSTIEERYPALKAQRPSLGRRPLLLLIADEFWSLDARTWTALASIVADNPPGPQPPWAHDRDEHDVGEDSAAAPGVVVRTDYSTGSDEAWAAFCAALRDAEHEFFADQAPVGGNSGPDDGNGDIEMVAGPQPPATESSAADSDDDASTDEEDEGESSLFAPLSDAARFDNISNLRALRLLFDVSARATPGSGQQHPADRGGGIQHRLSGLHGLQETYDTRGRTLWIFDARSRADGCARLVSEAGDVATGDSWRARATHMAELQAGLAARALRIDFGGLDRWDYNERRRNMLEADAGHAAVWS</sequence>
<gene>
    <name evidence="2" type="ORF">EDB92DRAFT_1815549</name>
</gene>
<evidence type="ECO:0000313" key="3">
    <source>
        <dbReference type="Proteomes" id="UP001201163"/>
    </source>
</evidence>
<evidence type="ECO:0000256" key="1">
    <source>
        <dbReference type="SAM" id="MobiDB-lite"/>
    </source>
</evidence>
<feature type="region of interest" description="Disordered" evidence="1">
    <location>
        <begin position="112"/>
        <end position="165"/>
    </location>
</feature>
<reference evidence="2" key="1">
    <citation type="submission" date="2022-01" db="EMBL/GenBank/DDBJ databases">
        <title>Comparative genomics reveals a dynamic genome evolution in the ectomycorrhizal milk-cap (Lactarius) mushrooms.</title>
        <authorList>
            <consortium name="DOE Joint Genome Institute"/>
            <person name="Lebreton A."/>
            <person name="Tang N."/>
            <person name="Kuo A."/>
            <person name="LaButti K."/>
            <person name="Drula E."/>
            <person name="Barry K."/>
            <person name="Clum A."/>
            <person name="Lipzen A."/>
            <person name="Mousain D."/>
            <person name="Ng V."/>
            <person name="Wang R."/>
            <person name="Wang X."/>
            <person name="Dai Y."/>
            <person name="Henrissat B."/>
            <person name="Grigoriev I.V."/>
            <person name="Guerin-Laguette A."/>
            <person name="Yu F."/>
            <person name="Martin F.M."/>
        </authorList>
    </citation>
    <scope>NUCLEOTIDE SEQUENCE</scope>
    <source>
        <strain evidence="2">QP</strain>
    </source>
</reference>
<dbReference type="EMBL" id="JAKELL010000018">
    <property type="protein sequence ID" value="KAH8993486.1"/>
    <property type="molecule type" value="Genomic_DNA"/>
</dbReference>
<feature type="region of interest" description="Disordered" evidence="1">
    <location>
        <begin position="55"/>
        <end position="77"/>
    </location>
</feature>
<name>A0AAD4QEI2_9AGAM</name>
<feature type="compositionally biased region" description="Acidic residues" evidence="1">
    <location>
        <begin position="146"/>
        <end position="160"/>
    </location>
</feature>
<evidence type="ECO:0000313" key="2">
    <source>
        <dbReference type="EMBL" id="KAH8993486.1"/>
    </source>
</evidence>